<protein>
    <submittedName>
        <fullName evidence="2">XRE family transcriptional regulator</fullName>
    </submittedName>
</protein>
<organism evidence="2 3">
    <name type="scientific">Piscinibacter terrae</name>
    <dbReference type="NCBI Taxonomy" id="2496871"/>
    <lineage>
        <taxon>Bacteria</taxon>
        <taxon>Pseudomonadati</taxon>
        <taxon>Pseudomonadota</taxon>
        <taxon>Betaproteobacteria</taxon>
        <taxon>Burkholderiales</taxon>
        <taxon>Sphaerotilaceae</taxon>
        <taxon>Piscinibacter</taxon>
    </lineage>
</organism>
<evidence type="ECO:0000313" key="2">
    <source>
        <dbReference type="EMBL" id="RQP23439.1"/>
    </source>
</evidence>
<comment type="caution">
    <text evidence="2">The sequence shown here is derived from an EMBL/GenBank/DDBJ whole genome shotgun (WGS) entry which is preliminary data.</text>
</comment>
<reference evidence="2 3" key="1">
    <citation type="submission" date="2018-08" db="EMBL/GenBank/DDBJ databases">
        <authorList>
            <person name="Khan S.A."/>
            <person name="Jeon C.O."/>
            <person name="Chun B.H."/>
            <person name="Jeong S.E."/>
        </authorList>
    </citation>
    <scope>NUCLEOTIDE SEQUENCE [LARGE SCALE GENOMIC DNA]</scope>
    <source>
        <strain evidence="2 3">S-16</strain>
    </source>
</reference>
<dbReference type="OrthoDB" id="8527856at2"/>
<evidence type="ECO:0000313" key="3">
    <source>
        <dbReference type="Proteomes" id="UP000267464"/>
    </source>
</evidence>
<dbReference type="SMART" id="SM00530">
    <property type="entry name" value="HTH_XRE"/>
    <property type="match status" value="1"/>
</dbReference>
<dbReference type="InterPro" id="IPR010982">
    <property type="entry name" value="Lambda_DNA-bd_dom_sf"/>
</dbReference>
<dbReference type="InterPro" id="IPR001387">
    <property type="entry name" value="Cro/C1-type_HTH"/>
</dbReference>
<dbReference type="Proteomes" id="UP000267464">
    <property type="component" value="Unassembled WGS sequence"/>
</dbReference>
<proteinExistence type="predicted"/>
<dbReference type="AlphaFoldDB" id="A0A3N7JQZ6"/>
<sequence>MNTARHKPKDSARALLATNVVVLRRARGWSQDFLALEAGLHRTFVAHVERQARNIALDNLEKLAVALDVQVHELLMPQPMVGRGS</sequence>
<dbReference type="CDD" id="cd00093">
    <property type="entry name" value="HTH_XRE"/>
    <property type="match status" value="1"/>
</dbReference>
<dbReference type="GO" id="GO:0003677">
    <property type="term" value="F:DNA binding"/>
    <property type="evidence" value="ECO:0007669"/>
    <property type="project" value="InterPro"/>
</dbReference>
<gene>
    <name evidence="2" type="ORF">DZC73_19785</name>
</gene>
<feature type="domain" description="HTH cro/C1-type" evidence="1">
    <location>
        <begin position="20"/>
        <end position="74"/>
    </location>
</feature>
<reference evidence="2 3" key="2">
    <citation type="submission" date="2018-12" db="EMBL/GenBank/DDBJ databases">
        <title>Rhizobacter gummiphilus sp. nov., a rubber-degrading bacterium isolated from the soil of a botanical garden in Japan.</title>
        <authorList>
            <person name="Shunsuke S.S."/>
        </authorList>
    </citation>
    <scope>NUCLEOTIDE SEQUENCE [LARGE SCALE GENOMIC DNA]</scope>
    <source>
        <strain evidence="2 3">S-16</strain>
    </source>
</reference>
<dbReference type="EMBL" id="QUSW01000005">
    <property type="protein sequence ID" value="RQP23439.1"/>
    <property type="molecule type" value="Genomic_DNA"/>
</dbReference>
<dbReference type="PROSITE" id="PS50943">
    <property type="entry name" value="HTH_CROC1"/>
    <property type="match status" value="1"/>
</dbReference>
<accession>A0A3N7JQZ6</accession>
<keyword evidence="3" id="KW-1185">Reference proteome</keyword>
<name>A0A3N7JQZ6_9BURK</name>
<evidence type="ECO:0000259" key="1">
    <source>
        <dbReference type="PROSITE" id="PS50943"/>
    </source>
</evidence>
<dbReference type="SUPFAM" id="SSF47413">
    <property type="entry name" value="lambda repressor-like DNA-binding domains"/>
    <property type="match status" value="1"/>
</dbReference>
<dbReference type="Gene3D" id="1.10.260.40">
    <property type="entry name" value="lambda repressor-like DNA-binding domains"/>
    <property type="match status" value="1"/>
</dbReference>
<dbReference type="Pfam" id="PF01381">
    <property type="entry name" value="HTH_3"/>
    <property type="match status" value="1"/>
</dbReference>